<dbReference type="InterPro" id="IPR008048">
    <property type="entry name" value="MCM5"/>
</dbReference>
<dbReference type="GO" id="GO:0017116">
    <property type="term" value="F:single-stranded DNA helicase activity"/>
    <property type="evidence" value="ECO:0007669"/>
    <property type="project" value="TreeGrafter"/>
</dbReference>
<dbReference type="GO" id="GO:0000727">
    <property type="term" value="P:double-strand break repair via break-induced replication"/>
    <property type="evidence" value="ECO:0007669"/>
    <property type="project" value="TreeGrafter"/>
</dbReference>
<proteinExistence type="inferred from homology"/>
<dbReference type="OrthoDB" id="10036721at2759"/>
<evidence type="ECO:0000313" key="15">
    <source>
        <dbReference type="EMBL" id="CEL95913.1"/>
    </source>
</evidence>
<evidence type="ECO:0000256" key="4">
    <source>
        <dbReference type="ARBA" id="ARBA00022741"/>
    </source>
</evidence>
<dbReference type="Pfam" id="PF17855">
    <property type="entry name" value="MCM_lid"/>
    <property type="match status" value="1"/>
</dbReference>
<dbReference type="InterPro" id="IPR031327">
    <property type="entry name" value="MCM"/>
</dbReference>
<dbReference type="PANTHER" id="PTHR11630:SF42">
    <property type="entry name" value="DNA REPLICATION LICENSING FACTOR MCM5"/>
    <property type="match status" value="1"/>
</dbReference>
<keyword evidence="8 11" id="KW-0238">DNA-binding</keyword>
<accession>A0A0G4EIT9</accession>
<dbReference type="InterPro" id="IPR012340">
    <property type="entry name" value="NA-bd_OB-fold"/>
</dbReference>
<evidence type="ECO:0000256" key="1">
    <source>
        <dbReference type="ARBA" id="ARBA00004123"/>
    </source>
</evidence>
<evidence type="ECO:0000256" key="6">
    <source>
        <dbReference type="ARBA" id="ARBA00022806"/>
    </source>
</evidence>
<dbReference type="InterPro" id="IPR033762">
    <property type="entry name" value="MCM_OB"/>
</dbReference>
<evidence type="ECO:0000313" key="16">
    <source>
        <dbReference type="Proteomes" id="UP000041254"/>
    </source>
</evidence>
<organism evidence="15 16">
    <name type="scientific">Vitrella brassicaformis (strain CCMP3155)</name>
    <dbReference type="NCBI Taxonomy" id="1169540"/>
    <lineage>
        <taxon>Eukaryota</taxon>
        <taxon>Sar</taxon>
        <taxon>Alveolata</taxon>
        <taxon>Colpodellida</taxon>
        <taxon>Vitrellaceae</taxon>
        <taxon>Vitrella</taxon>
    </lineage>
</organism>
<dbReference type="InterPro" id="IPR041562">
    <property type="entry name" value="MCM_lid"/>
</dbReference>
<evidence type="ECO:0000256" key="13">
    <source>
        <dbReference type="SAM" id="MobiDB-lite"/>
    </source>
</evidence>
<dbReference type="SUPFAM" id="SSF50249">
    <property type="entry name" value="Nucleic acid-binding proteins"/>
    <property type="match status" value="1"/>
</dbReference>
<evidence type="ECO:0000256" key="11">
    <source>
        <dbReference type="RuleBase" id="RU004070"/>
    </source>
</evidence>
<dbReference type="Pfam" id="PF00493">
    <property type="entry name" value="MCM"/>
    <property type="match status" value="1"/>
</dbReference>
<keyword evidence="5 12" id="KW-0378">Hydrolase</keyword>
<evidence type="ECO:0000256" key="7">
    <source>
        <dbReference type="ARBA" id="ARBA00022840"/>
    </source>
</evidence>
<dbReference type="Proteomes" id="UP000041254">
    <property type="component" value="Unassembled WGS sequence"/>
</dbReference>
<dbReference type="GO" id="GO:0005634">
    <property type="term" value="C:nucleus"/>
    <property type="evidence" value="ECO:0007669"/>
    <property type="project" value="UniProtKB-SubCell"/>
</dbReference>
<evidence type="ECO:0000256" key="2">
    <source>
        <dbReference type="ARBA" id="ARBA00008010"/>
    </source>
</evidence>
<evidence type="ECO:0000259" key="14">
    <source>
        <dbReference type="PROSITE" id="PS50051"/>
    </source>
</evidence>
<dbReference type="Pfam" id="PF17207">
    <property type="entry name" value="MCM_OB"/>
    <property type="match status" value="1"/>
</dbReference>
<dbReference type="SMART" id="SM00350">
    <property type="entry name" value="MCM"/>
    <property type="match status" value="1"/>
</dbReference>
<reference evidence="15 16" key="1">
    <citation type="submission" date="2014-11" db="EMBL/GenBank/DDBJ databases">
        <authorList>
            <person name="Zhu J."/>
            <person name="Qi W."/>
            <person name="Song R."/>
        </authorList>
    </citation>
    <scope>NUCLEOTIDE SEQUENCE [LARGE SCALE GENOMIC DNA]</scope>
</reference>
<name>A0A0G4EIT9_VITBC</name>
<evidence type="ECO:0000256" key="5">
    <source>
        <dbReference type="ARBA" id="ARBA00022801"/>
    </source>
</evidence>
<dbReference type="PRINTS" id="PR01661">
    <property type="entry name" value="MCMPROTEIN5"/>
</dbReference>
<evidence type="ECO:0000256" key="10">
    <source>
        <dbReference type="ARBA" id="ARBA00023306"/>
    </source>
</evidence>
<dbReference type="SUPFAM" id="SSF52540">
    <property type="entry name" value="P-loop containing nucleoside triphosphate hydrolases"/>
    <property type="match status" value="1"/>
</dbReference>
<keyword evidence="16" id="KW-1185">Reference proteome</keyword>
<dbReference type="PANTHER" id="PTHR11630">
    <property type="entry name" value="DNA REPLICATION LICENSING FACTOR MCM FAMILY MEMBER"/>
    <property type="match status" value="1"/>
</dbReference>
<dbReference type="PRINTS" id="PR01657">
    <property type="entry name" value="MCMFAMILY"/>
</dbReference>
<comment type="function">
    <text evidence="12">Acts as component of the MCM2-7 complex (MCM complex) which is the replicative helicase essential for 'once per cell cycle' DNA replication initiation and elongation in eukaryotic cells. The active ATPase sites in the MCM2-7 ring are formed through the interaction surfaces of two neighboring subunits such that a critical structure of a conserved arginine finger motif is provided in trans relative to the ATP-binding site of the Walker A box of the adjacent subunit. The six ATPase active sites, however, are likely to contribute differentially to the complex helicase activity.</text>
</comment>
<feature type="region of interest" description="Disordered" evidence="13">
    <location>
        <begin position="1"/>
        <end position="30"/>
    </location>
</feature>
<dbReference type="FunFam" id="3.40.50.300:FF:000826">
    <property type="entry name" value="Replicative DNA helicase Mcm"/>
    <property type="match status" value="1"/>
</dbReference>
<dbReference type="PhylomeDB" id="A0A0G4EIT9"/>
<dbReference type="Pfam" id="PF21933">
    <property type="entry name" value="MCM5_C"/>
    <property type="match status" value="1"/>
</dbReference>
<sequence length="763" mass="84693">MMDEDGDGMHFGGRWADGPGGGEGMDEEGELDPETVCKFMGQLIRQHKSGQTFVYRDQLKANIERGNYFLKMDMMDIVNAGDEIEELKLGRQVFGALRERPLTYLPQCEKAVKQVAEELLRGGQQMAEEGEEGGEAAAAPAVSLPYIQLQLTNDRDAQPMRRLELTDDTEKMVFVSGIITSVSKPQHKTRILKLVCSGCKAVKKIHLRMDQGIVQIPRVCEARMGRDAGDHAEKCPLDPFLKVPDECEYQDIQYLKMQELPEDVPTGELPRNIRLCANNYLCDLVFPGARVSVVGVFSVTDKAGPPKGGGGDRMVRSTVLRVLGYGSQDQGWGRFSQTQQFSNEEIEHFKQLAADPDIRTKIYKSVAPALYGMDTIKQAVSCLLFGGARKLLPDNNRIRGDINVLLLGDPGTAKSQFLKYVEKAAPIAVYTSGKGSSAAGLTAAIIREGQRGFSLEGGAMVLADGGVVCIDELDKMRAEDRVAIHEAMEQQTISIAKAGITTVLNTRCAVLAAANPMYGTYDETRENAEQIDLQTTILSRFDLIFLIRDERNKAKDEKLAEHIVMLHSVGVHGIADSAAEVEAPLQPEELSRYISYAKRYVSPRLSDEGAKHLEDAFVAIRKEVRDQRASGTNGDKTIPITIRQLEAIIRIAEAMAKMELQQEANVQHVEDALKLFRDATMEAAKSNLQTENLTDQEQQQISIIEEALNNRLAIDCTAQRTTLVADVVKRMDVPDKLVRRAIQILVRRGDWRETNNFNVKRIR</sequence>
<dbReference type="GO" id="GO:0005524">
    <property type="term" value="F:ATP binding"/>
    <property type="evidence" value="ECO:0007669"/>
    <property type="project" value="UniProtKB-UniRule"/>
</dbReference>
<dbReference type="InterPro" id="IPR027925">
    <property type="entry name" value="MCM_N"/>
</dbReference>
<dbReference type="GO" id="GO:0003697">
    <property type="term" value="F:single-stranded DNA binding"/>
    <property type="evidence" value="ECO:0007669"/>
    <property type="project" value="TreeGrafter"/>
</dbReference>
<dbReference type="GO" id="GO:0003688">
    <property type="term" value="F:DNA replication origin binding"/>
    <property type="evidence" value="ECO:0007669"/>
    <property type="project" value="UniProtKB-UniRule"/>
</dbReference>
<dbReference type="GO" id="GO:0043138">
    <property type="term" value="F:3'-5' DNA helicase activity"/>
    <property type="evidence" value="ECO:0007669"/>
    <property type="project" value="TreeGrafter"/>
</dbReference>
<dbReference type="Gene3D" id="3.40.50.300">
    <property type="entry name" value="P-loop containing nucleotide triphosphate hydrolases"/>
    <property type="match status" value="1"/>
</dbReference>
<dbReference type="VEuPathDB" id="CryptoDB:Vbra_1651"/>
<dbReference type="AlphaFoldDB" id="A0A0G4EIT9"/>
<keyword evidence="10 12" id="KW-0131">Cell cycle</keyword>
<comment type="similarity">
    <text evidence="2 11">Belongs to the MCM family.</text>
</comment>
<keyword evidence="6 12" id="KW-0347">Helicase</keyword>
<dbReference type="OMA" id="ITYCKTR"/>
<comment type="catalytic activity">
    <reaction evidence="12">
        <text>ATP + H2O = ADP + phosphate + H(+)</text>
        <dbReference type="Rhea" id="RHEA:13065"/>
        <dbReference type="ChEBI" id="CHEBI:15377"/>
        <dbReference type="ChEBI" id="CHEBI:15378"/>
        <dbReference type="ChEBI" id="CHEBI:30616"/>
        <dbReference type="ChEBI" id="CHEBI:43474"/>
        <dbReference type="ChEBI" id="CHEBI:456216"/>
        <dbReference type="EC" id="3.6.4.12"/>
    </reaction>
</comment>
<dbReference type="FunCoup" id="A0A0G4EIT9">
    <property type="interactions" value="464"/>
</dbReference>
<dbReference type="EC" id="3.6.4.12" evidence="12"/>
<keyword evidence="7 11" id="KW-0067">ATP-binding</keyword>
<gene>
    <name evidence="15" type="ORF">Vbra_1651</name>
</gene>
<comment type="subunit">
    <text evidence="12">Component of the MCM2-7 complex.</text>
</comment>
<keyword evidence="4 11" id="KW-0547">Nucleotide-binding</keyword>
<dbReference type="InterPro" id="IPR054125">
    <property type="entry name" value="MCM5_C"/>
</dbReference>
<dbReference type="InterPro" id="IPR001208">
    <property type="entry name" value="MCM_dom"/>
</dbReference>
<dbReference type="Pfam" id="PF14551">
    <property type="entry name" value="MCM_N"/>
    <property type="match status" value="1"/>
</dbReference>
<dbReference type="GO" id="GO:0006270">
    <property type="term" value="P:DNA replication initiation"/>
    <property type="evidence" value="ECO:0007669"/>
    <property type="project" value="UniProtKB-UniRule"/>
</dbReference>
<evidence type="ECO:0000256" key="3">
    <source>
        <dbReference type="ARBA" id="ARBA00022705"/>
    </source>
</evidence>
<dbReference type="GO" id="GO:0016887">
    <property type="term" value="F:ATP hydrolysis activity"/>
    <property type="evidence" value="ECO:0007669"/>
    <property type="project" value="RHEA"/>
</dbReference>
<comment type="subcellular location">
    <subcellularLocation>
        <location evidence="1 12">Nucleus</location>
    </subcellularLocation>
</comment>
<dbReference type="STRING" id="1169540.A0A0G4EIT9"/>
<dbReference type="EMBL" id="CDMY01000241">
    <property type="protein sequence ID" value="CEL95913.1"/>
    <property type="molecule type" value="Genomic_DNA"/>
</dbReference>
<dbReference type="InterPro" id="IPR027417">
    <property type="entry name" value="P-loop_NTPase"/>
</dbReference>
<protein>
    <recommendedName>
        <fullName evidence="12">DNA replication licensing factor MCM5</fullName>
        <ecNumber evidence="12">3.6.4.12</ecNumber>
    </recommendedName>
</protein>
<dbReference type="Gene3D" id="2.20.28.10">
    <property type="match status" value="1"/>
</dbReference>
<evidence type="ECO:0000256" key="9">
    <source>
        <dbReference type="ARBA" id="ARBA00023242"/>
    </source>
</evidence>
<evidence type="ECO:0000256" key="12">
    <source>
        <dbReference type="RuleBase" id="RU368063"/>
    </source>
</evidence>
<dbReference type="InParanoid" id="A0A0G4EIT9"/>
<dbReference type="PROSITE" id="PS00847">
    <property type="entry name" value="MCM_1"/>
    <property type="match status" value="1"/>
</dbReference>
<dbReference type="PROSITE" id="PS50051">
    <property type="entry name" value="MCM_2"/>
    <property type="match status" value="1"/>
</dbReference>
<dbReference type="GO" id="GO:0042555">
    <property type="term" value="C:MCM complex"/>
    <property type="evidence" value="ECO:0007669"/>
    <property type="project" value="UniProtKB-UniRule"/>
</dbReference>
<dbReference type="Gene3D" id="2.40.50.140">
    <property type="entry name" value="Nucleic acid-binding proteins"/>
    <property type="match status" value="1"/>
</dbReference>
<dbReference type="InterPro" id="IPR018525">
    <property type="entry name" value="MCM_CS"/>
</dbReference>
<keyword evidence="3 12" id="KW-0235">DNA replication</keyword>
<evidence type="ECO:0000256" key="8">
    <source>
        <dbReference type="ARBA" id="ARBA00023125"/>
    </source>
</evidence>
<feature type="domain" description="MCM C-terminal AAA(+) ATPase" evidence="14">
    <location>
        <begin position="358"/>
        <end position="563"/>
    </location>
</feature>
<keyword evidence="9 12" id="KW-0539">Nucleus</keyword>